<dbReference type="EMBL" id="JAJEKE010000013">
    <property type="protein sequence ID" value="MCQ1530614.1"/>
    <property type="molecule type" value="Genomic_DNA"/>
</dbReference>
<protein>
    <submittedName>
        <fullName evidence="2">Uncharacterized protein</fullName>
    </submittedName>
</protein>
<proteinExistence type="predicted"/>
<keyword evidence="1" id="KW-0472">Membrane</keyword>
<accession>A0ABT1NJ50</accession>
<evidence type="ECO:0000313" key="3">
    <source>
        <dbReference type="Proteomes" id="UP001651880"/>
    </source>
</evidence>
<gene>
    <name evidence="2" type="ORF">LJD61_13815</name>
</gene>
<sequence>MKKIIAVLLMGILMLTSIMPIYGDDGSIKVSTEIGFNKVYRTGFTTPVTITVENNKKDIDGEIQIEIPSSAGPMGVETVNIYSININHPQNTVKKYTMNIPIPASLLTTKLRIVEGKKILHEHYMRIDMGIAENVMLAGVISDNPGNLGYMNGFTFKNLQGSNSMKMADLNEESFPVDLEVLNGFNAIIINDYDTSKLDEEQYKTLKRWVNQGGILILGTGPNGGKTLSVFKDDFMTGERGSLIKLSAAGLGALAGDGFAETIEVLDIKAKGGEALISENGINIAQQIDKGKGRILLLSFDMGLEPISSWKLNRYFMEALLQRAAPAVYSGEYFEKYMAMDRGYEYRIDRALRNIPELPLPGYKTIIILFAVYILLAAPVSYIALKKKDKRELMWAVVPALSVVFTVFIYFVGFGTRLTGPIFNKISVIYGDSAGKLTSRSFGGIFTPSKTDLKAEGVGGTKIRPLMRQSYSDSSYTNWEDKKVETKITAAPKASVEFYDIGVWSMKTLALDNAEDIAGSIKSEISYADSGFTGFVENSAGFDLEDCYIISSYQYMHISDIKNGEKKEISGAAEKYYGNKYDLMEGLYNVRQIRNRGQKLTDSDIAQLRKDNQKRDILEYYFSDISSGIEGIKLIGWTKAPIGGQVKINGKDIKSYEKSLAAIDMKLVMQPGEEVELPFGYIQPVIKGSMMNGNYDSYNNMYYGNGTLEVSFKIDENIEPKAISISYDKPEPNIKQYIWNEGIKDWEAGDFSSFEIEGASMEKYLDQSKAIRFMFEINGSEFRLPQISVKGSVK</sequence>
<organism evidence="2 3">
    <name type="scientific">Lutispora saccharofermentans</name>
    <dbReference type="NCBI Taxonomy" id="3024236"/>
    <lineage>
        <taxon>Bacteria</taxon>
        <taxon>Bacillati</taxon>
        <taxon>Bacillota</taxon>
        <taxon>Clostridia</taxon>
        <taxon>Lutisporales</taxon>
        <taxon>Lutisporaceae</taxon>
        <taxon>Lutispora</taxon>
    </lineage>
</organism>
<feature type="transmembrane region" description="Helical" evidence="1">
    <location>
        <begin position="392"/>
        <end position="413"/>
    </location>
</feature>
<dbReference type="InterPro" id="IPR029062">
    <property type="entry name" value="Class_I_gatase-like"/>
</dbReference>
<reference evidence="2 3" key="1">
    <citation type="submission" date="2021-10" db="EMBL/GenBank/DDBJ databases">
        <title>Lutispora strain m25 sp. nov., a thermophilic, non-spore-forming bacterium isolated from a lab-scale methanogenic bioreactor digesting anaerobic sludge.</title>
        <authorList>
            <person name="El Houari A."/>
            <person name="Mcdonald J."/>
        </authorList>
    </citation>
    <scope>NUCLEOTIDE SEQUENCE [LARGE SCALE GENOMIC DNA]</scope>
    <source>
        <strain evidence="3">m25</strain>
    </source>
</reference>
<evidence type="ECO:0000256" key="1">
    <source>
        <dbReference type="SAM" id="Phobius"/>
    </source>
</evidence>
<dbReference type="SUPFAM" id="SSF52317">
    <property type="entry name" value="Class I glutamine amidotransferase-like"/>
    <property type="match status" value="1"/>
</dbReference>
<keyword evidence="1" id="KW-1133">Transmembrane helix</keyword>
<dbReference type="Proteomes" id="UP001651880">
    <property type="component" value="Unassembled WGS sequence"/>
</dbReference>
<feature type="transmembrane region" description="Helical" evidence="1">
    <location>
        <begin position="366"/>
        <end position="385"/>
    </location>
</feature>
<dbReference type="RefSeq" id="WP_255228136.1">
    <property type="nucleotide sequence ID" value="NZ_JAJEKE010000013.1"/>
</dbReference>
<comment type="caution">
    <text evidence="2">The sequence shown here is derived from an EMBL/GenBank/DDBJ whole genome shotgun (WGS) entry which is preliminary data.</text>
</comment>
<keyword evidence="3" id="KW-1185">Reference proteome</keyword>
<keyword evidence="1" id="KW-0812">Transmembrane</keyword>
<evidence type="ECO:0000313" key="2">
    <source>
        <dbReference type="EMBL" id="MCQ1530614.1"/>
    </source>
</evidence>
<dbReference type="Gene3D" id="3.40.50.880">
    <property type="match status" value="1"/>
</dbReference>
<name>A0ABT1NJ50_9FIRM</name>